<organism evidence="1 2">
    <name type="scientific">Spodoptera littoralis</name>
    <name type="common">Egyptian cotton leafworm</name>
    <dbReference type="NCBI Taxonomy" id="7109"/>
    <lineage>
        <taxon>Eukaryota</taxon>
        <taxon>Metazoa</taxon>
        <taxon>Ecdysozoa</taxon>
        <taxon>Arthropoda</taxon>
        <taxon>Hexapoda</taxon>
        <taxon>Insecta</taxon>
        <taxon>Pterygota</taxon>
        <taxon>Neoptera</taxon>
        <taxon>Endopterygota</taxon>
        <taxon>Lepidoptera</taxon>
        <taxon>Glossata</taxon>
        <taxon>Ditrysia</taxon>
        <taxon>Noctuoidea</taxon>
        <taxon>Noctuidae</taxon>
        <taxon>Amphipyrinae</taxon>
        <taxon>Spodoptera</taxon>
    </lineage>
</organism>
<accession>A0A9N8Q2P2</accession>
<name>A0A9N8Q2P2_SPOLI</name>
<proteinExistence type="predicted"/>
<protein>
    <submittedName>
        <fullName evidence="1">Uncharacterized protein</fullName>
    </submittedName>
</protein>
<evidence type="ECO:0000313" key="1">
    <source>
        <dbReference type="EMBL" id="CAD0223120.1"/>
    </source>
</evidence>
<reference evidence="1" key="1">
    <citation type="submission" date="2022-02" db="EMBL/GenBank/DDBJ databases">
        <authorList>
            <person name="King R."/>
        </authorList>
    </citation>
    <scope>NUCLEOTIDE SEQUENCE</scope>
</reference>
<gene>
    <name evidence="1" type="ORF">SPLIT_LOCUS1243</name>
</gene>
<keyword evidence="2" id="KW-1185">Reference proteome</keyword>
<dbReference type="AlphaFoldDB" id="A0A9N8Q2P2"/>
<dbReference type="EMBL" id="LR824543">
    <property type="protein sequence ID" value="CAD0223120.1"/>
    <property type="molecule type" value="Genomic_DNA"/>
</dbReference>
<sequence length="149" mass="16339">MEGEWGGGCGGRHWLEFAQHPFTGQSPADAQGKTQNLENVNVLERPSTTPTAWEAAAHGVITFNCLAPQLINKSGAVWQAAVRMRRYVSQALALDAATSIAECRDLVVMLHAIVQLKVAVQRHVRVTTATLLHLEQLLQLLLLLQTLRP</sequence>
<dbReference type="Proteomes" id="UP001153321">
    <property type="component" value="Chromosome 12"/>
</dbReference>
<evidence type="ECO:0000313" key="2">
    <source>
        <dbReference type="Proteomes" id="UP001153321"/>
    </source>
</evidence>